<proteinExistence type="predicted"/>
<dbReference type="EMBL" id="CM029042">
    <property type="protein sequence ID" value="KAG2615481.1"/>
    <property type="molecule type" value="Genomic_DNA"/>
</dbReference>
<keyword evidence="3" id="KW-1185">Reference proteome</keyword>
<dbReference type="AlphaFoldDB" id="A0A8T0TU26"/>
<comment type="caution">
    <text evidence="2">The sequence shown here is derived from an EMBL/GenBank/DDBJ whole genome shotgun (WGS) entry which is preliminary data.</text>
</comment>
<reference evidence="2" key="1">
    <citation type="submission" date="2020-05" db="EMBL/GenBank/DDBJ databases">
        <title>WGS assembly of Panicum virgatum.</title>
        <authorList>
            <person name="Lovell J.T."/>
            <person name="Jenkins J."/>
            <person name="Shu S."/>
            <person name="Juenger T.E."/>
            <person name="Schmutz J."/>
        </authorList>
    </citation>
    <scope>NUCLEOTIDE SEQUENCE</scope>
    <source>
        <strain evidence="2">AP13</strain>
    </source>
</reference>
<feature type="compositionally biased region" description="Basic and acidic residues" evidence="1">
    <location>
        <begin position="1"/>
        <end position="11"/>
    </location>
</feature>
<gene>
    <name evidence="2" type="ORF">PVAP13_3NG056500</name>
</gene>
<organism evidence="2 3">
    <name type="scientific">Panicum virgatum</name>
    <name type="common">Blackwell switchgrass</name>
    <dbReference type="NCBI Taxonomy" id="38727"/>
    <lineage>
        <taxon>Eukaryota</taxon>
        <taxon>Viridiplantae</taxon>
        <taxon>Streptophyta</taxon>
        <taxon>Embryophyta</taxon>
        <taxon>Tracheophyta</taxon>
        <taxon>Spermatophyta</taxon>
        <taxon>Magnoliopsida</taxon>
        <taxon>Liliopsida</taxon>
        <taxon>Poales</taxon>
        <taxon>Poaceae</taxon>
        <taxon>PACMAD clade</taxon>
        <taxon>Panicoideae</taxon>
        <taxon>Panicodae</taxon>
        <taxon>Paniceae</taxon>
        <taxon>Panicinae</taxon>
        <taxon>Panicum</taxon>
        <taxon>Panicum sect. Hiantes</taxon>
    </lineage>
</organism>
<evidence type="ECO:0000313" key="3">
    <source>
        <dbReference type="Proteomes" id="UP000823388"/>
    </source>
</evidence>
<sequence length="142" mass="15390">MGRALLAEEKQPATCAGPGRTGGWPRTHRRQAEVGHPRALAVGWARQRRWATTIAQRDAIAGEGGLRGTGRPSRICGGAPPVPRQGVALAARAQRRPEQGLRWHGANGERSGRRREAQRSLITAEARGAGGWTAPARWKERE</sequence>
<dbReference type="Proteomes" id="UP000823388">
    <property type="component" value="Chromosome 3N"/>
</dbReference>
<feature type="region of interest" description="Disordered" evidence="1">
    <location>
        <begin position="1"/>
        <end position="35"/>
    </location>
</feature>
<feature type="region of interest" description="Disordered" evidence="1">
    <location>
        <begin position="61"/>
        <end position="142"/>
    </location>
</feature>
<evidence type="ECO:0000256" key="1">
    <source>
        <dbReference type="SAM" id="MobiDB-lite"/>
    </source>
</evidence>
<evidence type="ECO:0000313" key="2">
    <source>
        <dbReference type="EMBL" id="KAG2615481.1"/>
    </source>
</evidence>
<accession>A0A8T0TU26</accession>
<protein>
    <submittedName>
        <fullName evidence="2">Uncharacterized protein</fullName>
    </submittedName>
</protein>
<name>A0A8T0TU26_PANVG</name>